<organism evidence="2 3">
    <name type="scientific">Hypericibacter terrae</name>
    <dbReference type="NCBI Taxonomy" id="2602015"/>
    <lineage>
        <taxon>Bacteria</taxon>
        <taxon>Pseudomonadati</taxon>
        <taxon>Pseudomonadota</taxon>
        <taxon>Alphaproteobacteria</taxon>
        <taxon>Rhodospirillales</taxon>
        <taxon>Dongiaceae</taxon>
        <taxon>Hypericibacter</taxon>
    </lineage>
</organism>
<accession>A0A5J6MRW9</accession>
<evidence type="ECO:0000313" key="3">
    <source>
        <dbReference type="Proteomes" id="UP000326202"/>
    </source>
</evidence>
<dbReference type="EMBL" id="CP042906">
    <property type="protein sequence ID" value="QEX19961.1"/>
    <property type="molecule type" value="Genomic_DNA"/>
</dbReference>
<dbReference type="RefSeq" id="WP_151179975.1">
    <property type="nucleotide sequence ID" value="NZ_CP042906.1"/>
</dbReference>
<sequence>MAASDAGPAFHAIATRALKREGFAGDHIWVGCREGRLDLIGEKGGQIRLTPKDILRIRIGYEETKYSKIFQTVIWREGAGKPLDLTPLGDHRAHYAATVRAFAAQMAAAGLQDRVERGVSKFSAVLGPVLIGILVLATLGISIFVLTEEPWWGRLIVPAVPTVLLGVLVWNMLARQMPRPIRDLAELDKQLP</sequence>
<feature type="transmembrane region" description="Helical" evidence="1">
    <location>
        <begin position="124"/>
        <end position="145"/>
    </location>
</feature>
<name>A0A5J6MRW9_9PROT</name>
<keyword evidence="3" id="KW-1185">Reference proteome</keyword>
<gene>
    <name evidence="2" type="ORF">FRZ44_52760</name>
</gene>
<evidence type="ECO:0000313" key="2">
    <source>
        <dbReference type="EMBL" id="QEX19961.1"/>
    </source>
</evidence>
<dbReference type="AlphaFoldDB" id="A0A5J6MRW9"/>
<dbReference type="OrthoDB" id="7352843at2"/>
<dbReference type="KEGG" id="htq:FRZ44_52760"/>
<keyword evidence="1" id="KW-1133">Transmembrane helix</keyword>
<dbReference type="Proteomes" id="UP000326202">
    <property type="component" value="Chromosome"/>
</dbReference>
<reference evidence="2 3" key="1">
    <citation type="submission" date="2019-08" db="EMBL/GenBank/DDBJ databases">
        <title>Hyperibacter terrae gen. nov., sp. nov. and Hyperibacter viscosus sp. nov., two new members in the family Rhodospirillaceae isolated from the rhizosphere of Hypericum perforatum.</title>
        <authorList>
            <person name="Noviana Z."/>
        </authorList>
    </citation>
    <scope>NUCLEOTIDE SEQUENCE [LARGE SCALE GENOMIC DNA]</scope>
    <source>
        <strain evidence="2 3">R5913</strain>
    </source>
</reference>
<keyword evidence="1" id="KW-0812">Transmembrane</keyword>
<feature type="transmembrane region" description="Helical" evidence="1">
    <location>
        <begin position="151"/>
        <end position="173"/>
    </location>
</feature>
<protein>
    <submittedName>
        <fullName evidence="2">Uncharacterized protein</fullName>
    </submittedName>
</protein>
<proteinExistence type="predicted"/>
<evidence type="ECO:0000256" key="1">
    <source>
        <dbReference type="SAM" id="Phobius"/>
    </source>
</evidence>
<keyword evidence="1" id="KW-0472">Membrane</keyword>